<dbReference type="RefSeq" id="WP_109836481.1">
    <property type="nucleotide sequence ID" value="NZ_QGKM01000008.1"/>
</dbReference>
<sequence>MKCFRVLMAISWVLIMALTIHVVSAHGLNWPVVFIGDLFEFNWRSQFYVDFSVLLLILFLWINWREASTMKGLVCGLLSVFMGGMFAFAYLVYESYVAKGNVKAFLLGAHYRNE</sequence>
<keyword evidence="1" id="KW-1133">Transmembrane helix</keyword>
<keyword evidence="1" id="KW-0472">Membrane</keyword>
<reference evidence="2 3" key="1">
    <citation type="submission" date="2018-05" db="EMBL/GenBank/DDBJ databases">
        <title>Leucothrix arctica sp. nov., isolated from Arctic seawater.</title>
        <authorList>
            <person name="Choi A."/>
            <person name="Baek K."/>
        </authorList>
    </citation>
    <scope>NUCLEOTIDE SEQUENCE [LARGE SCALE GENOMIC DNA]</scope>
    <source>
        <strain evidence="2 3">JCM 18388</strain>
    </source>
</reference>
<evidence type="ECO:0008006" key="4">
    <source>
        <dbReference type="Google" id="ProtNLM"/>
    </source>
</evidence>
<dbReference type="OrthoDB" id="279522at2"/>
<feature type="transmembrane region" description="Helical" evidence="1">
    <location>
        <begin position="73"/>
        <end position="93"/>
    </location>
</feature>
<keyword evidence="1" id="KW-0812">Transmembrane</keyword>
<feature type="transmembrane region" description="Helical" evidence="1">
    <location>
        <begin position="41"/>
        <end position="61"/>
    </location>
</feature>
<gene>
    <name evidence="2" type="ORF">DKW60_04530</name>
</gene>
<dbReference type="EMBL" id="QGKM01000008">
    <property type="protein sequence ID" value="PWQ99747.1"/>
    <property type="molecule type" value="Genomic_DNA"/>
</dbReference>
<protein>
    <recommendedName>
        <fullName evidence="4">DUF1475 domain-containing protein</fullName>
    </recommendedName>
</protein>
<evidence type="ECO:0000313" key="3">
    <source>
        <dbReference type="Proteomes" id="UP000245539"/>
    </source>
</evidence>
<accession>A0A317CNI1</accession>
<keyword evidence="3" id="KW-1185">Reference proteome</keyword>
<organism evidence="2 3">
    <name type="scientific">Leucothrix pacifica</name>
    <dbReference type="NCBI Taxonomy" id="1247513"/>
    <lineage>
        <taxon>Bacteria</taxon>
        <taxon>Pseudomonadati</taxon>
        <taxon>Pseudomonadota</taxon>
        <taxon>Gammaproteobacteria</taxon>
        <taxon>Thiotrichales</taxon>
        <taxon>Thiotrichaceae</taxon>
        <taxon>Leucothrix</taxon>
    </lineage>
</organism>
<comment type="caution">
    <text evidence="2">The sequence shown here is derived from an EMBL/GenBank/DDBJ whole genome shotgun (WGS) entry which is preliminary data.</text>
</comment>
<dbReference type="AlphaFoldDB" id="A0A317CNI1"/>
<name>A0A317CNI1_9GAMM</name>
<proteinExistence type="predicted"/>
<evidence type="ECO:0000313" key="2">
    <source>
        <dbReference type="EMBL" id="PWQ99747.1"/>
    </source>
</evidence>
<dbReference type="Proteomes" id="UP000245539">
    <property type="component" value="Unassembled WGS sequence"/>
</dbReference>
<evidence type="ECO:0000256" key="1">
    <source>
        <dbReference type="SAM" id="Phobius"/>
    </source>
</evidence>